<reference evidence="3" key="1">
    <citation type="submission" date="2021-08" db="EMBL/GenBank/DDBJ databases">
        <authorList>
            <person name="Misof B."/>
            <person name="Oliver O."/>
            <person name="Podsiadlowski L."/>
            <person name="Donath A."/>
            <person name="Peters R."/>
            <person name="Mayer C."/>
            <person name="Rust J."/>
            <person name="Gunkel S."/>
            <person name="Lesny P."/>
            <person name="Martin S."/>
            <person name="Oeyen J.P."/>
            <person name="Petersen M."/>
            <person name="Panagiotis P."/>
            <person name="Wilbrandt J."/>
            <person name="Tanja T."/>
        </authorList>
    </citation>
    <scope>NUCLEOTIDE SEQUENCE</scope>
    <source>
        <strain evidence="3">GBR_01_08_01A</strain>
        <tissue evidence="3">Thorax + abdomen</tissue>
    </source>
</reference>
<feature type="region of interest" description="Disordered" evidence="1">
    <location>
        <begin position="388"/>
        <end position="416"/>
    </location>
</feature>
<feature type="compositionally biased region" description="Polar residues" evidence="1">
    <location>
        <begin position="140"/>
        <end position="164"/>
    </location>
</feature>
<gene>
    <name evidence="3" type="ORF">KPH14_002919</name>
</gene>
<feature type="transmembrane region" description="Helical" evidence="2">
    <location>
        <begin position="85"/>
        <end position="108"/>
    </location>
</feature>
<evidence type="ECO:0000256" key="1">
    <source>
        <dbReference type="SAM" id="MobiDB-lite"/>
    </source>
</evidence>
<accession>A0AAD9RWD9</accession>
<evidence type="ECO:0000256" key="2">
    <source>
        <dbReference type="SAM" id="Phobius"/>
    </source>
</evidence>
<protein>
    <submittedName>
        <fullName evidence="3">Uncharacterized protein</fullName>
    </submittedName>
</protein>
<keyword evidence="2" id="KW-0812">Transmembrane</keyword>
<keyword evidence="4" id="KW-1185">Reference proteome</keyword>
<proteinExistence type="predicted"/>
<keyword evidence="2" id="KW-1133">Transmembrane helix</keyword>
<dbReference type="EMBL" id="JAIFRP010000007">
    <property type="protein sequence ID" value="KAK2587169.1"/>
    <property type="molecule type" value="Genomic_DNA"/>
</dbReference>
<feature type="region of interest" description="Disordered" evidence="1">
    <location>
        <begin position="137"/>
        <end position="171"/>
    </location>
</feature>
<comment type="caution">
    <text evidence="3">The sequence shown here is derived from an EMBL/GenBank/DDBJ whole genome shotgun (WGS) entry which is preliminary data.</text>
</comment>
<organism evidence="3 4">
    <name type="scientific">Odynerus spinipes</name>
    <dbReference type="NCBI Taxonomy" id="1348599"/>
    <lineage>
        <taxon>Eukaryota</taxon>
        <taxon>Metazoa</taxon>
        <taxon>Ecdysozoa</taxon>
        <taxon>Arthropoda</taxon>
        <taxon>Hexapoda</taxon>
        <taxon>Insecta</taxon>
        <taxon>Pterygota</taxon>
        <taxon>Neoptera</taxon>
        <taxon>Endopterygota</taxon>
        <taxon>Hymenoptera</taxon>
        <taxon>Apocrita</taxon>
        <taxon>Aculeata</taxon>
        <taxon>Vespoidea</taxon>
        <taxon>Vespidae</taxon>
        <taxon>Eumeninae</taxon>
        <taxon>Odynerus</taxon>
    </lineage>
</organism>
<feature type="transmembrane region" description="Helical" evidence="2">
    <location>
        <begin position="39"/>
        <end position="64"/>
    </location>
</feature>
<name>A0AAD9RWD9_9HYME</name>
<sequence>MVLYLVQVGAVFAVRGRPHSGEAVVAELFPPTGRCLRHWAGPLLSFTWNVILPVTLMVLSITVFKNNGFRDLYSYRRTSRDYWAVWARQLGAAIQLIPILTIPAVAIIQTCRYLNSGPPDIFDRIQLLYRPALETDDPADTQTQIGNDTSTSIHGNGILPTTTDVPFEDPPPKYTPPPSYTTATGARIAKMLRQSFRRSVRRIANVLGESSAPRQRPALQPPPPDYATVLVEMNQNNRTRDVSIHMNEPRPDVLVTNARSGRNERVATVGGMGERHRPNTIDRMTRIDSLDGNRRVTVERTHSTLERGTRRGYNINGTNTSSSGSTNLTAADVANLLRSSIRRGTARTQQSLRRSFCHDEPTAAVSVQNLVEAAAPIGQDSLVLPKDVSLVPNEPVDDDRDDKKTADEMENSVSVI</sequence>
<keyword evidence="2" id="KW-0472">Membrane</keyword>
<evidence type="ECO:0000313" key="4">
    <source>
        <dbReference type="Proteomes" id="UP001258017"/>
    </source>
</evidence>
<reference evidence="3" key="2">
    <citation type="journal article" date="2023" name="Commun. Biol.">
        <title>Intrasexual cuticular hydrocarbon dimorphism in a wasp sheds light on hydrocarbon biosynthesis genes in Hymenoptera.</title>
        <authorList>
            <person name="Moris V.C."/>
            <person name="Podsiadlowski L."/>
            <person name="Martin S."/>
            <person name="Oeyen J.P."/>
            <person name="Donath A."/>
            <person name="Petersen M."/>
            <person name="Wilbrandt J."/>
            <person name="Misof B."/>
            <person name="Liedtke D."/>
            <person name="Thamm M."/>
            <person name="Scheiner R."/>
            <person name="Schmitt T."/>
            <person name="Niehuis O."/>
        </authorList>
    </citation>
    <scope>NUCLEOTIDE SEQUENCE</scope>
    <source>
        <strain evidence="3">GBR_01_08_01A</strain>
    </source>
</reference>
<dbReference type="AlphaFoldDB" id="A0AAD9RWD9"/>
<dbReference type="Proteomes" id="UP001258017">
    <property type="component" value="Unassembled WGS sequence"/>
</dbReference>
<evidence type="ECO:0000313" key="3">
    <source>
        <dbReference type="EMBL" id="KAK2587169.1"/>
    </source>
</evidence>